<comment type="catalytic activity">
    <reaction evidence="16 17">
        <text>a ubiquinone + NADH + 5 H(+)(in) = a ubiquinol + NAD(+) + 4 H(+)(out)</text>
        <dbReference type="Rhea" id="RHEA:29091"/>
        <dbReference type="Rhea" id="RHEA-COMP:9565"/>
        <dbReference type="Rhea" id="RHEA-COMP:9566"/>
        <dbReference type="ChEBI" id="CHEBI:15378"/>
        <dbReference type="ChEBI" id="CHEBI:16389"/>
        <dbReference type="ChEBI" id="CHEBI:17976"/>
        <dbReference type="ChEBI" id="CHEBI:57540"/>
        <dbReference type="ChEBI" id="CHEBI:57945"/>
        <dbReference type="EC" id="7.1.1.2"/>
    </reaction>
</comment>
<feature type="transmembrane region" description="Helical" evidence="17">
    <location>
        <begin position="152"/>
        <end position="172"/>
    </location>
</feature>
<geneLocation type="mitochondrion" evidence="21"/>
<evidence type="ECO:0000256" key="15">
    <source>
        <dbReference type="ARBA" id="ARBA00023136"/>
    </source>
</evidence>
<feature type="transmembrane region" description="Helical" evidence="17">
    <location>
        <begin position="500"/>
        <end position="520"/>
    </location>
</feature>
<evidence type="ECO:0000256" key="2">
    <source>
        <dbReference type="ARBA" id="ARBA00004448"/>
    </source>
</evidence>
<dbReference type="Pfam" id="PF06455">
    <property type="entry name" value="NADH5_C"/>
    <property type="match status" value="1"/>
</dbReference>
<dbReference type="GO" id="GO:0003954">
    <property type="term" value="F:NADH dehydrogenase activity"/>
    <property type="evidence" value="ECO:0007669"/>
    <property type="project" value="TreeGrafter"/>
</dbReference>
<dbReference type="Pfam" id="PF00361">
    <property type="entry name" value="Proton_antipo_M"/>
    <property type="match status" value="1"/>
</dbReference>
<keyword evidence="14 17" id="KW-0496">Mitochondrion</keyword>
<evidence type="ECO:0000256" key="12">
    <source>
        <dbReference type="ARBA" id="ARBA00023027"/>
    </source>
</evidence>
<dbReference type="GO" id="GO:0015990">
    <property type="term" value="P:electron transport coupled proton transport"/>
    <property type="evidence" value="ECO:0007669"/>
    <property type="project" value="TreeGrafter"/>
</dbReference>
<evidence type="ECO:0000256" key="11">
    <source>
        <dbReference type="ARBA" id="ARBA00022989"/>
    </source>
</evidence>
<dbReference type="PRINTS" id="PR01434">
    <property type="entry name" value="NADHDHGNASE5"/>
</dbReference>
<dbReference type="EMBL" id="OM991340">
    <property type="protein sequence ID" value="URX53196.1"/>
    <property type="molecule type" value="Genomic_DNA"/>
</dbReference>
<feature type="transmembrane region" description="Helical" evidence="17">
    <location>
        <begin position="214"/>
        <end position="234"/>
    </location>
</feature>
<proteinExistence type="inferred from homology"/>
<evidence type="ECO:0000256" key="10">
    <source>
        <dbReference type="ARBA" id="ARBA00022982"/>
    </source>
</evidence>
<keyword evidence="11 17" id="KW-1133">Transmembrane helix</keyword>
<evidence type="ECO:0000256" key="17">
    <source>
        <dbReference type="RuleBase" id="RU003404"/>
    </source>
</evidence>
<feature type="transmembrane region" description="Helical" evidence="17">
    <location>
        <begin position="184"/>
        <end position="202"/>
    </location>
</feature>
<feature type="transmembrane region" description="Helical" evidence="17">
    <location>
        <begin position="419"/>
        <end position="442"/>
    </location>
</feature>
<accession>A0A8X8RGY4</accession>
<name>A0A8X8RGY4_9NEOP</name>
<dbReference type="InterPro" id="IPR001750">
    <property type="entry name" value="ND/Mrp_TM"/>
</dbReference>
<organism evidence="21">
    <name type="scientific">Cryptotermes mangoldi</name>
    <dbReference type="NCBI Taxonomy" id="2740415"/>
    <lineage>
        <taxon>Eukaryota</taxon>
        <taxon>Metazoa</taxon>
        <taxon>Ecdysozoa</taxon>
        <taxon>Arthropoda</taxon>
        <taxon>Hexapoda</taxon>
        <taxon>Insecta</taxon>
        <taxon>Pterygota</taxon>
        <taxon>Neoptera</taxon>
        <taxon>Polyneoptera</taxon>
        <taxon>Dictyoptera</taxon>
        <taxon>Blattodea</taxon>
        <taxon>Blattoidea</taxon>
        <taxon>Termitoidae</taxon>
        <taxon>Kalotermitidae</taxon>
        <taxon>Cryptotermitinae</taxon>
        <taxon>Cryptotermes</taxon>
    </lineage>
</organism>
<comment type="similarity">
    <text evidence="17">Belongs to the complex I subunit 5 family.</text>
</comment>
<keyword evidence="15 17" id="KW-0472">Membrane</keyword>
<evidence type="ECO:0000256" key="14">
    <source>
        <dbReference type="ARBA" id="ARBA00023128"/>
    </source>
</evidence>
<keyword evidence="8" id="KW-0999">Mitochondrion inner membrane</keyword>
<comment type="function">
    <text evidence="17">Core subunit of the mitochondrial membrane respiratory chain NADH dehydrogenase (Complex I) which catalyzes electron transfer from NADH through the respiratory chain, using ubiquinone as an electron acceptor. Essential for the catalytic activity and assembly of complex I.</text>
</comment>
<feature type="transmembrane region" description="Helical" evidence="17">
    <location>
        <begin position="7"/>
        <end position="30"/>
    </location>
</feature>
<keyword evidence="9" id="KW-1278">Translocase</keyword>
<dbReference type="EC" id="7.1.1.2" evidence="3 17"/>
<gene>
    <name evidence="21" type="primary">ND5</name>
</gene>
<evidence type="ECO:0000256" key="3">
    <source>
        <dbReference type="ARBA" id="ARBA00012944"/>
    </source>
</evidence>
<sequence length="575" mass="64700">MFCLSICFIGFIFLFFSSIFLFVGGFYLALNDLVYFIEWEIVALNSSSIVMTFLFDWMSLVFMGFVFFISSLVILYSDDYMYGDLNINRFILLVLMFVLSMMFLIISPNMISILLGWDGLGLVSYCLVIYYQNVSSYNAGMLTVLSNRVGDVALLMVIAWMINFGSWNYVYYLDFLSDSFEMGLISLLVVLAATTSSAQIPFSSWLPAAMAAPTPVSALVHSSTLVTAGVYLLIRFSPAFNNQLCTFLLVVSGLTMFMAGLGANFEYDLSKIIALSTLSQLGLMISAVSIGLVSMAFFHLLTHALFSALLFMCAGVIIHTVKDSQDIRFMGNLSIQMPFTSVCLGVSSFALCGMPFLAGFYSKDLILEMASFSYINLVGFLLFFVSTGLTVCYSFRLFYYVFCGDFNLSSFYSISDDNFNMLCGMVGLMLVAVFGGSMLSWLIFCTPTIICLPFYLKFLAIFVSLLGIWLGYELSKLGVGDSLISLFYYKYTVFSGSMWFMPYFSTYGVSFYPLILGFYSLSASDLGWAERLGGQGMYWFMMYLGSVNQWWQYNNLSLFLMFFVMWVIILMFIIV</sequence>
<feature type="transmembrane region" description="Helical" evidence="17">
    <location>
        <begin position="454"/>
        <end position="472"/>
    </location>
</feature>
<evidence type="ECO:0000256" key="9">
    <source>
        <dbReference type="ARBA" id="ARBA00022967"/>
    </source>
</evidence>
<feature type="transmembrane region" description="Helical" evidence="17">
    <location>
        <begin position="271"/>
        <end position="293"/>
    </location>
</feature>
<feature type="transmembrane region" description="Helical" evidence="17">
    <location>
        <begin position="339"/>
        <end position="362"/>
    </location>
</feature>
<keyword evidence="7 17" id="KW-0812">Transmembrane</keyword>
<feature type="domain" description="NADH dehydrogenase subunit 5 C-terminal" evidence="20">
    <location>
        <begin position="393"/>
        <end position="573"/>
    </location>
</feature>
<evidence type="ECO:0000256" key="5">
    <source>
        <dbReference type="ARBA" id="ARBA00022448"/>
    </source>
</evidence>
<protein>
    <recommendedName>
        <fullName evidence="4 17">NADH-ubiquinone oxidoreductase chain 5</fullName>
        <ecNumber evidence="3 17">7.1.1.2</ecNumber>
    </recommendedName>
</protein>
<feature type="transmembrane region" description="Helical" evidence="17">
    <location>
        <begin position="89"/>
        <end position="106"/>
    </location>
</feature>
<evidence type="ECO:0000256" key="13">
    <source>
        <dbReference type="ARBA" id="ARBA00023075"/>
    </source>
</evidence>
<dbReference type="InterPro" id="IPR003945">
    <property type="entry name" value="NU5C-like"/>
</dbReference>
<evidence type="ECO:0000313" key="21">
    <source>
        <dbReference type="EMBL" id="URX53196.1"/>
    </source>
</evidence>
<feature type="transmembrane region" description="Helical" evidence="17">
    <location>
        <begin position="60"/>
        <end position="77"/>
    </location>
</feature>
<dbReference type="PRINTS" id="PR01435">
    <property type="entry name" value="NPOXDRDTASE5"/>
</dbReference>
<dbReference type="InterPro" id="IPR001516">
    <property type="entry name" value="Proton_antipo_N"/>
</dbReference>
<comment type="function">
    <text evidence="1">Core subunit of the mitochondrial membrane respiratory chain NADH dehydrogenase (Complex I) that is believed to belong to the minimal assembly required for catalysis. Complex I functions in the transfer of electrons from NADH to the respiratory chain. The immediate electron acceptor for the enzyme is believed to be ubiquinone.</text>
</comment>
<evidence type="ECO:0000256" key="4">
    <source>
        <dbReference type="ARBA" id="ARBA00021096"/>
    </source>
</evidence>
<evidence type="ECO:0000256" key="16">
    <source>
        <dbReference type="ARBA" id="ARBA00049551"/>
    </source>
</evidence>
<dbReference type="Pfam" id="PF00662">
    <property type="entry name" value="Proton_antipo_N"/>
    <property type="match status" value="1"/>
</dbReference>
<evidence type="ECO:0000256" key="8">
    <source>
        <dbReference type="ARBA" id="ARBA00022792"/>
    </source>
</evidence>
<feature type="transmembrane region" description="Helical" evidence="17">
    <location>
        <begin position="374"/>
        <end position="399"/>
    </location>
</feature>
<keyword evidence="10" id="KW-0249">Electron transport</keyword>
<evidence type="ECO:0000259" key="20">
    <source>
        <dbReference type="Pfam" id="PF06455"/>
    </source>
</evidence>
<feature type="transmembrane region" description="Helical" evidence="17">
    <location>
        <begin position="557"/>
        <end position="574"/>
    </location>
</feature>
<dbReference type="AlphaFoldDB" id="A0A8X8RGY4"/>
<keyword evidence="5 17" id="KW-0813">Transport</keyword>
<dbReference type="InterPro" id="IPR010934">
    <property type="entry name" value="NADH_DH_su5_C"/>
</dbReference>
<evidence type="ECO:0000259" key="18">
    <source>
        <dbReference type="Pfam" id="PF00361"/>
    </source>
</evidence>
<feature type="domain" description="NADH-Ubiquinone oxidoreductase (complex I) chain 5 N-terminal" evidence="19">
    <location>
        <begin position="44"/>
        <end position="90"/>
    </location>
</feature>
<feature type="transmembrane region" description="Helical" evidence="17">
    <location>
        <begin position="300"/>
        <end position="319"/>
    </location>
</feature>
<keyword evidence="12 17" id="KW-0520">NAD</keyword>
<evidence type="ECO:0000259" key="19">
    <source>
        <dbReference type="Pfam" id="PF00662"/>
    </source>
</evidence>
<dbReference type="PANTHER" id="PTHR42829">
    <property type="entry name" value="NADH-UBIQUINONE OXIDOREDUCTASE CHAIN 5"/>
    <property type="match status" value="1"/>
</dbReference>
<feature type="transmembrane region" description="Helical" evidence="17">
    <location>
        <begin position="246"/>
        <end position="265"/>
    </location>
</feature>
<evidence type="ECO:0000256" key="7">
    <source>
        <dbReference type="ARBA" id="ARBA00022692"/>
    </source>
</evidence>
<dbReference type="PANTHER" id="PTHR42829:SF2">
    <property type="entry name" value="NADH-UBIQUINONE OXIDOREDUCTASE CHAIN 5"/>
    <property type="match status" value="1"/>
</dbReference>
<keyword evidence="6" id="KW-0679">Respiratory chain</keyword>
<evidence type="ECO:0000256" key="6">
    <source>
        <dbReference type="ARBA" id="ARBA00022660"/>
    </source>
</evidence>
<evidence type="ECO:0000256" key="1">
    <source>
        <dbReference type="ARBA" id="ARBA00003257"/>
    </source>
</evidence>
<comment type="subcellular location">
    <subcellularLocation>
        <location evidence="2">Mitochondrion inner membrane</location>
        <topology evidence="2">Multi-pass membrane protein</topology>
    </subcellularLocation>
</comment>
<keyword evidence="13 17" id="KW-0830">Ubiquinone</keyword>
<dbReference type="GO" id="GO:0008137">
    <property type="term" value="F:NADH dehydrogenase (ubiquinone) activity"/>
    <property type="evidence" value="ECO:0007669"/>
    <property type="project" value="UniProtKB-EC"/>
</dbReference>
<dbReference type="GO" id="GO:0005743">
    <property type="term" value="C:mitochondrial inner membrane"/>
    <property type="evidence" value="ECO:0007669"/>
    <property type="project" value="UniProtKB-SubCell"/>
</dbReference>
<dbReference type="GO" id="GO:0042773">
    <property type="term" value="P:ATP synthesis coupled electron transport"/>
    <property type="evidence" value="ECO:0007669"/>
    <property type="project" value="InterPro"/>
</dbReference>
<feature type="domain" description="NADH:quinone oxidoreductase/Mrp antiporter transmembrane" evidence="18">
    <location>
        <begin position="107"/>
        <end position="390"/>
    </location>
</feature>
<reference evidence="21" key="1">
    <citation type="journal article" date="2022" name="Mol. Biol. Evol.">
        <title>Molecular phylogeny reveals the past transoceanic voyages of drywood termites (Isoptera, Kalotermitidae).</title>
        <authorList>
            <person name="Bucek A."/>
            <person name="Wang M."/>
            <person name="Sobotnik J."/>
            <person name="Hellemans S."/>
            <person name="Sillam-Dusses D."/>
            <person name="Mizumoto N."/>
            <person name="Stiblik P."/>
            <person name="Clitheroe C."/>
            <person name="Lu T."/>
            <person name="Gonzalez Plaza J.J."/>
            <person name="Mohagan A."/>
            <person name="Rafanomezantsoa J.J."/>
            <person name="Fisher B."/>
            <person name="Engel M.S."/>
            <person name="Roisin Y."/>
            <person name="Evans T.A."/>
            <person name="Scheffrahn R."/>
            <person name="Bourguignon T."/>
        </authorList>
    </citation>
    <scope>NUCLEOTIDE SEQUENCE</scope>
    <source>
        <strain evidence="21">DR1966</strain>
    </source>
</reference>